<accession>A0ABW5FT54</accession>
<protein>
    <submittedName>
        <fullName evidence="5">ESX secretion-associated protein EspG</fullName>
    </submittedName>
</protein>
<evidence type="ECO:0000256" key="2">
    <source>
        <dbReference type="ARBA" id="ARBA00006411"/>
    </source>
</evidence>
<organism evidence="5 6">
    <name type="scientific">Amycolatopsis pigmentata</name>
    <dbReference type="NCBI Taxonomy" id="450801"/>
    <lineage>
        <taxon>Bacteria</taxon>
        <taxon>Bacillati</taxon>
        <taxon>Actinomycetota</taxon>
        <taxon>Actinomycetes</taxon>
        <taxon>Pseudonocardiales</taxon>
        <taxon>Pseudonocardiaceae</taxon>
        <taxon>Amycolatopsis</taxon>
    </lineage>
</organism>
<proteinExistence type="inferred from homology"/>
<dbReference type="RefSeq" id="WP_378265947.1">
    <property type="nucleotide sequence ID" value="NZ_JBHUKR010000007.1"/>
</dbReference>
<comment type="caution">
    <text evidence="5">The sequence shown here is derived from an EMBL/GenBank/DDBJ whole genome shotgun (WGS) entry which is preliminary data.</text>
</comment>
<name>A0ABW5FT54_9PSEU</name>
<evidence type="ECO:0000256" key="1">
    <source>
        <dbReference type="ARBA" id="ARBA00004496"/>
    </source>
</evidence>
<reference evidence="6" key="1">
    <citation type="journal article" date="2019" name="Int. J. Syst. Evol. Microbiol.">
        <title>The Global Catalogue of Microorganisms (GCM) 10K type strain sequencing project: providing services to taxonomists for standard genome sequencing and annotation.</title>
        <authorList>
            <consortium name="The Broad Institute Genomics Platform"/>
            <consortium name="The Broad Institute Genome Sequencing Center for Infectious Disease"/>
            <person name="Wu L."/>
            <person name="Ma J."/>
        </authorList>
    </citation>
    <scope>NUCLEOTIDE SEQUENCE [LARGE SCALE GENOMIC DNA]</scope>
    <source>
        <strain evidence="6">CGMCC 4.7645</strain>
    </source>
</reference>
<dbReference type="Pfam" id="PF14011">
    <property type="entry name" value="ESX-1_EspG"/>
    <property type="match status" value="1"/>
</dbReference>
<evidence type="ECO:0000313" key="5">
    <source>
        <dbReference type="EMBL" id="MFD2417973.1"/>
    </source>
</evidence>
<dbReference type="EMBL" id="JBHUKR010000007">
    <property type="protein sequence ID" value="MFD2417973.1"/>
    <property type="molecule type" value="Genomic_DNA"/>
</dbReference>
<gene>
    <name evidence="5" type="ORF">ACFSXZ_16730</name>
</gene>
<sequence>MRPGTIVLDQPLTLYAPILLNLIRRRGGEPHPTLTGEAVWLDEAASRQEDQQVNALLSRHGLMGARGMDRDLLNVVESMARPQLEYYGWFEGRFDGAPSNFAVFAGSGRGGAFVAVRDLGSDAVVIASERPEELLQGFVNQIPAGRPATGQPLVAGKSEITGGGQARDESEVSIMRPARGGAAAMSPAREMQRLMTVQRTGAGSLYVAARNRAGVRRRCDRPLNFIDTAEGRWLMEERPGRDPLVVFTPGTPQVLAERLRNAQSTLV</sequence>
<keyword evidence="6" id="KW-1185">Reference proteome</keyword>
<evidence type="ECO:0000313" key="6">
    <source>
        <dbReference type="Proteomes" id="UP001597417"/>
    </source>
</evidence>
<evidence type="ECO:0000256" key="4">
    <source>
        <dbReference type="ARBA" id="ARBA00023186"/>
    </source>
</evidence>
<keyword evidence="3" id="KW-0963">Cytoplasm</keyword>
<evidence type="ECO:0000256" key="3">
    <source>
        <dbReference type="ARBA" id="ARBA00022490"/>
    </source>
</evidence>
<comment type="subcellular location">
    <subcellularLocation>
        <location evidence="1">Cytoplasm</location>
    </subcellularLocation>
</comment>
<comment type="similarity">
    <text evidence="2">Belongs to the EspG family.</text>
</comment>
<dbReference type="Proteomes" id="UP001597417">
    <property type="component" value="Unassembled WGS sequence"/>
</dbReference>
<dbReference type="InterPro" id="IPR025734">
    <property type="entry name" value="EspG"/>
</dbReference>
<keyword evidence="4" id="KW-0143">Chaperone</keyword>